<dbReference type="PROSITE" id="PS00409">
    <property type="entry name" value="PROKAR_NTER_METHYL"/>
    <property type="match status" value="1"/>
</dbReference>
<keyword evidence="3" id="KW-1185">Reference proteome</keyword>
<dbReference type="KEGG" id="mfy:HH212_00340"/>
<dbReference type="InterPro" id="IPR032092">
    <property type="entry name" value="PilW"/>
</dbReference>
<dbReference type="GO" id="GO:0043683">
    <property type="term" value="P:type IV pilus assembly"/>
    <property type="evidence" value="ECO:0007669"/>
    <property type="project" value="InterPro"/>
</dbReference>
<dbReference type="AlphaFoldDB" id="A0A7Z2ZUW1"/>
<dbReference type="Pfam" id="PF07963">
    <property type="entry name" value="N_methyl"/>
    <property type="match status" value="1"/>
</dbReference>
<dbReference type="Proteomes" id="UP000502415">
    <property type="component" value="Chromosome"/>
</dbReference>
<name>A0A7Z2ZUW1_9BURK</name>
<sequence length="324" mass="33433">MLPVTSPATRARARPPRGRRERGLTLVEMMVALTVGLGVALTAARLLLLANGAWAEQMEDAALDDGGRFALALVAQAVRQAGHVDLAQLDAPATPDAPPARLAGLDARSLGKAAPGIGAPLPDAANGSDVLAVRFPGAGPAPDGDGSVASCAGFAMPQGEEGWSIFYVARNADGEAELRCKYRGAANWSADAIVTGVDGFQVLYGLDTDTPRDGVPNRYVNAAAIDALDAGLGLGADQQALRRQTHWKRVASVRVSLLLHGARPTRADASAAGAAFDLFGAGYADTVGDADRGTSLQVAAFPAALRRRERRLFTTTVALPAPAL</sequence>
<reference evidence="2 3" key="1">
    <citation type="submission" date="2020-04" db="EMBL/GenBank/DDBJ databases">
        <title>Genome sequencing of novel species.</title>
        <authorList>
            <person name="Heo J."/>
            <person name="Kim S.-J."/>
            <person name="Kim J.-S."/>
            <person name="Hong S.-B."/>
            <person name="Kwon S.-W."/>
        </authorList>
    </citation>
    <scope>NUCLEOTIDE SEQUENCE [LARGE SCALE GENOMIC DNA]</scope>
    <source>
        <strain evidence="2 3">GN2-R2</strain>
    </source>
</reference>
<dbReference type="Pfam" id="PF16074">
    <property type="entry name" value="PilW"/>
    <property type="match status" value="1"/>
</dbReference>
<dbReference type="NCBIfam" id="TIGR02532">
    <property type="entry name" value="IV_pilin_GFxxxE"/>
    <property type="match status" value="1"/>
</dbReference>
<evidence type="ECO:0000313" key="2">
    <source>
        <dbReference type="EMBL" id="QJE03086.1"/>
    </source>
</evidence>
<gene>
    <name evidence="2" type="ORF">HH212_00340</name>
</gene>
<feature type="region of interest" description="Disordered" evidence="1">
    <location>
        <begin position="1"/>
        <end position="20"/>
    </location>
</feature>
<protein>
    <submittedName>
        <fullName evidence="2">Prepilin-type N-terminal cleavage/methylation domain-containing protein</fullName>
    </submittedName>
</protein>
<dbReference type="EMBL" id="CP051685">
    <property type="protein sequence ID" value="QJE03086.1"/>
    <property type="molecule type" value="Genomic_DNA"/>
</dbReference>
<dbReference type="InterPro" id="IPR012902">
    <property type="entry name" value="N_methyl_site"/>
</dbReference>
<evidence type="ECO:0000313" key="3">
    <source>
        <dbReference type="Proteomes" id="UP000502415"/>
    </source>
</evidence>
<proteinExistence type="predicted"/>
<organism evidence="2 3">
    <name type="scientific">Massilia forsythiae</name>
    <dbReference type="NCBI Taxonomy" id="2728020"/>
    <lineage>
        <taxon>Bacteria</taxon>
        <taxon>Pseudomonadati</taxon>
        <taxon>Pseudomonadota</taxon>
        <taxon>Betaproteobacteria</taxon>
        <taxon>Burkholderiales</taxon>
        <taxon>Oxalobacteraceae</taxon>
        <taxon>Telluria group</taxon>
        <taxon>Massilia</taxon>
    </lineage>
</organism>
<feature type="compositionally biased region" description="Basic residues" evidence="1">
    <location>
        <begin position="11"/>
        <end position="20"/>
    </location>
</feature>
<evidence type="ECO:0000256" key="1">
    <source>
        <dbReference type="SAM" id="MobiDB-lite"/>
    </source>
</evidence>
<accession>A0A7Z2ZUW1</accession>